<dbReference type="GO" id="GO:0009089">
    <property type="term" value="P:lysine biosynthetic process via diaminopimelate"/>
    <property type="evidence" value="ECO:0007669"/>
    <property type="project" value="InterPro"/>
</dbReference>
<evidence type="ECO:0000256" key="4">
    <source>
        <dbReference type="ARBA" id="ARBA00023239"/>
    </source>
</evidence>
<evidence type="ECO:0000256" key="1">
    <source>
        <dbReference type="ARBA" id="ARBA00001933"/>
    </source>
</evidence>
<dbReference type="InterPro" id="IPR000183">
    <property type="entry name" value="Orn/DAP/Arg_de-COase"/>
</dbReference>
<dbReference type="PRINTS" id="PR01179">
    <property type="entry name" value="ODADCRBXLASE"/>
</dbReference>
<comment type="similarity">
    <text evidence="6">Belongs to the Orn/Lys/Arg decarboxylase class-II family.</text>
</comment>
<organism evidence="9 10">
    <name type="scientific">Desulforamulus ferrireducens</name>
    <dbReference type="NCBI Taxonomy" id="1833852"/>
    <lineage>
        <taxon>Bacteria</taxon>
        <taxon>Bacillati</taxon>
        <taxon>Bacillota</taxon>
        <taxon>Clostridia</taxon>
        <taxon>Eubacteriales</taxon>
        <taxon>Peptococcaceae</taxon>
        <taxon>Desulforamulus</taxon>
    </lineage>
</organism>
<reference evidence="9 10" key="1">
    <citation type="journal article" date="2016" name="Int. J. Syst. Evol. Microbiol.">
        <title>Desulfotomaculum ferrireducens sp. nov., a moderately thermophilic sulfate-reducing and dissimilatory Fe(III)-reducing bacterium isolated from compost.</title>
        <authorList>
            <person name="Yang G."/>
            <person name="Guo J."/>
            <person name="Zhuang L."/>
            <person name="Yuan Y."/>
            <person name="Zhou S."/>
        </authorList>
    </citation>
    <scope>NUCLEOTIDE SEQUENCE [LARGE SCALE GENOMIC DNA]</scope>
    <source>
        <strain evidence="9 10">GSS09</strain>
    </source>
</reference>
<evidence type="ECO:0000259" key="8">
    <source>
        <dbReference type="Pfam" id="PF02784"/>
    </source>
</evidence>
<dbReference type="SUPFAM" id="SSF50621">
    <property type="entry name" value="Alanine racemase C-terminal domain-like"/>
    <property type="match status" value="1"/>
</dbReference>
<dbReference type="InterPro" id="IPR029066">
    <property type="entry name" value="PLP-binding_barrel"/>
</dbReference>
<dbReference type="Gene3D" id="3.20.20.10">
    <property type="entry name" value="Alanine racemase"/>
    <property type="match status" value="1"/>
</dbReference>
<evidence type="ECO:0000313" key="10">
    <source>
        <dbReference type="Proteomes" id="UP000189464"/>
    </source>
</evidence>
<dbReference type="InterPro" id="IPR022643">
    <property type="entry name" value="De-COase2_C"/>
</dbReference>
<protein>
    <submittedName>
        <fullName evidence="9">Diaminopimelate decarboxylase</fullName>
    </submittedName>
</protein>
<feature type="active site" description="Proton donor" evidence="5">
    <location>
        <position position="340"/>
    </location>
</feature>
<dbReference type="PRINTS" id="PR01181">
    <property type="entry name" value="DAPDCRBXLASE"/>
</dbReference>
<sequence>MKKPFVTLEKLQEIIKQYPTPFHLYDEKGIRENARRLQQAFSWNKGFKEYFAVKATPNPAILDILRQEGCGADCSSFTELMLAQAVGFTGDEIMFSSNVTPREDFAYAHKLNAIINFDDITHIDFFSQIAPMPETVSLRYNPGGQFKISNAIMDNPGEAKYGLTRAQLTEGIKKLQGMGVKHFGLHAFLASNTKTNDYYPELAKILFTTAVELQRETGAHFAFINLSGGVGIPYHPEEQPVDIFAIGEGVRRAYEEILTPAGMGDVAIYTELGRYMLGPYGCLVATVLHEKHIHKDYIGLDACAANLMRPAMYGAYHHITVMGKEDLPCDHKYDVTGGLCENNDKFAIDRMLPKIDIGDLLVIHDTGAHGFAMGYNYNGKLRSAEILLKEDGSFELIRRAETPADYFATLNHTDYFKKCLF</sequence>
<keyword evidence="3 5" id="KW-0663">Pyridoxal phosphate</keyword>
<dbReference type="CDD" id="cd06828">
    <property type="entry name" value="PLPDE_III_DapDC"/>
    <property type="match status" value="1"/>
</dbReference>
<dbReference type="STRING" id="1833852.B0537_00170"/>
<dbReference type="PANTHER" id="PTHR43727">
    <property type="entry name" value="DIAMINOPIMELATE DECARBOXYLASE"/>
    <property type="match status" value="1"/>
</dbReference>
<evidence type="ECO:0000259" key="7">
    <source>
        <dbReference type="Pfam" id="PF00278"/>
    </source>
</evidence>
<dbReference type="InterPro" id="IPR009006">
    <property type="entry name" value="Ala_racemase/Decarboxylase_C"/>
</dbReference>
<evidence type="ECO:0000256" key="6">
    <source>
        <dbReference type="RuleBase" id="RU003737"/>
    </source>
</evidence>
<dbReference type="EMBL" id="CP019698">
    <property type="protein sequence ID" value="AQS57679.1"/>
    <property type="molecule type" value="Genomic_DNA"/>
</dbReference>
<gene>
    <name evidence="9" type="ORF">B0537_00170</name>
</gene>
<dbReference type="SUPFAM" id="SSF51419">
    <property type="entry name" value="PLP-binding barrel"/>
    <property type="match status" value="1"/>
</dbReference>
<keyword evidence="4" id="KW-0456">Lyase</keyword>
<accession>A0A1S6ISD5</accession>
<dbReference type="Proteomes" id="UP000189464">
    <property type="component" value="Chromosome"/>
</dbReference>
<dbReference type="Gene3D" id="2.40.37.10">
    <property type="entry name" value="Lyase, Ornithine Decarboxylase, Chain A, domain 1"/>
    <property type="match status" value="1"/>
</dbReference>
<evidence type="ECO:0000256" key="2">
    <source>
        <dbReference type="ARBA" id="ARBA00022793"/>
    </source>
</evidence>
<feature type="domain" description="Orn/DAP/Arg decarboxylase 2 N-terminal" evidence="8">
    <location>
        <begin position="30"/>
        <end position="276"/>
    </location>
</feature>
<proteinExistence type="inferred from homology"/>
<dbReference type="Pfam" id="PF02784">
    <property type="entry name" value="Orn_Arg_deC_N"/>
    <property type="match status" value="1"/>
</dbReference>
<name>A0A1S6ISD5_9FIRM</name>
<dbReference type="PANTHER" id="PTHR43727:SF2">
    <property type="entry name" value="GROUP IV DECARBOXYLASE"/>
    <property type="match status" value="1"/>
</dbReference>
<dbReference type="Pfam" id="PF00278">
    <property type="entry name" value="Orn_DAP_Arg_deC"/>
    <property type="match status" value="1"/>
</dbReference>
<evidence type="ECO:0000256" key="5">
    <source>
        <dbReference type="PIRSR" id="PIRSR600183-50"/>
    </source>
</evidence>
<dbReference type="RefSeq" id="WP_077712641.1">
    <property type="nucleotide sequence ID" value="NZ_CP019698.1"/>
</dbReference>
<dbReference type="InterPro" id="IPR022644">
    <property type="entry name" value="De-COase2_N"/>
</dbReference>
<comment type="cofactor">
    <cofactor evidence="1 5">
        <name>pyridoxal 5'-phosphate</name>
        <dbReference type="ChEBI" id="CHEBI:597326"/>
    </cofactor>
</comment>
<evidence type="ECO:0000313" key="9">
    <source>
        <dbReference type="EMBL" id="AQS57679.1"/>
    </source>
</evidence>
<dbReference type="InterPro" id="IPR002986">
    <property type="entry name" value="DAP_deCOOHase_LysA"/>
</dbReference>
<dbReference type="AlphaFoldDB" id="A0A1S6ISD5"/>
<dbReference type="FunFam" id="3.20.20.10:FF:000003">
    <property type="entry name" value="Diaminopimelate decarboxylase"/>
    <property type="match status" value="1"/>
</dbReference>
<dbReference type="KEGG" id="dfg:B0537_00170"/>
<dbReference type="GO" id="GO:0008836">
    <property type="term" value="F:diaminopimelate decarboxylase activity"/>
    <property type="evidence" value="ECO:0007669"/>
    <property type="project" value="InterPro"/>
</dbReference>
<feature type="domain" description="Orn/DAP/Arg decarboxylase 2 C-terminal" evidence="7">
    <location>
        <begin position="279"/>
        <end position="367"/>
    </location>
</feature>
<feature type="modified residue" description="N6-(pyridoxal phosphate)lysine" evidence="5">
    <location>
        <position position="54"/>
    </location>
</feature>
<dbReference type="OrthoDB" id="9802241at2"/>
<keyword evidence="2" id="KW-0210">Decarboxylase</keyword>
<keyword evidence="10" id="KW-1185">Reference proteome</keyword>
<evidence type="ECO:0000256" key="3">
    <source>
        <dbReference type="ARBA" id="ARBA00022898"/>
    </source>
</evidence>